<organism evidence="1 2">
    <name type="scientific">Bacillus cytotoxicus</name>
    <dbReference type="NCBI Taxonomy" id="580165"/>
    <lineage>
        <taxon>Bacteria</taxon>
        <taxon>Bacillati</taxon>
        <taxon>Bacillota</taxon>
        <taxon>Bacilli</taxon>
        <taxon>Bacillales</taxon>
        <taxon>Bacillaceae</taxon>
        <taxon>Bacillus</taxon>
        <taxon>Bacillus cereus group</taxon>
    </lineage>
</organism>
<accession>A0ACC6A2F4</accession>
<gene>
    <name evidence="1" type="ORF">M3215_03145</name>
</gene>
<protein>
    <submittedName>
        <fullName evidence="1">Carotenoid oxygenase family protein</fullName>
    </submittedName>
</protein>
<evidence type="ECO:0000313" key="2">
    <source>
        <dbReference type="Proteomes" id="UP001202289"/>
    </source>
</evidence>
<name>A0ACC6A2F4_9BACI</name>
<keyword evidence="2" id="KW-1185">Reference proteome</keyword>
<evidence type="ECO:0000313" key="1">
    <source>
        <dbReference type="EMBL" id="MCM3734838.1"/>
    </source>
</evidence>
<dbReference type="Proteomes" id="UP001202289">
    <property type="component" value="Unassembled WGS sequence"/>
</dbReference>
<proteinExistence type="predicted"/>
<comment type="caution">
    <text evidence="1">The sequence shown here is derived from an EMBL/GenBank/DDBJ whole genome shotgun (WGS) entry which is preliminary data.</text>
</comment>
<reference evidence="1" key="1">
    <citation type="submission" date="2022-05" db="EMBL/GenBank/DDBJ databases">
        <title>Comparative Genomics of Spacecraft Associated Microbes.</title>
        <authorList>
            <person name="Tran M.T."/>
            <person name="Wright A."/>
            <person name="Seuylemezian A."/>
            <person name="Eisen J."/>
            <person name="Coil D."/>
        </authorList>
    </citation>
    <scope>NUCLEOTIDE SEQUENCE</scope>
    <source>
        <strain evidence="1">FAIRING 10M-2.2</strain>
    </source>
</reference>
<dbReference type="EMBL" id="JAMBOP010000002">
    <property type="protein sequence ID" value="MCM3734838.1"/>
    <property type="molecule type" value="Genomic_DNA"/>
</dbReference>
<sequence length="39" mass="4344">MNTFQKGLSSLKDAVKIGRAEVPHHIPFGFHGIYTEEGM</sequence>